<proteinExistence type="inferred from homology"/>
<evidence type="ECO:0000256" key="5">
    <source>
        <dbReference type="ARBA" id="ARBA00048763"/>
    </source>
</evidence>
<feature type="region of interest" description="Disordered" evidence="8">
    <location>
        <begin position="75"/>
        <end position="116"/>
    </location>
</feature>
<dbReference type="InterPro" id="IPR055499">
    <property type="entry name" value="DUF7071"/>
</dbReference>
<sequence>MATDEQDIADAIEQQIARDILGPFVDAPTAQLLLPQARQIPPAAWEIIRNVLETNPESREDVTCLTKLLASESQAAVDGPDVNEDANASEDADVNEDADASEAAGPSEFSLEPAGRLPLTDDCHHYTGKHEVPWDIQKYFSQRYSIFSYYDAGVHMTDDAWFGVTPEPVANQIAFELAEDYYDPQKTVLIDAFGGAGGNTIAFALSERWDRIIAIERDPATLACAQHNAELYGVEPGTVTWVLGDSFEYMDLLVNAPEKLHPELRVDLPSAMVFASPPWGGTGYRTDEIFDLSTMQPYNLNQLHEAYKKMDHVLFLPRTSDIRQIAKLAPPGKKLDVVQYCVEGASKAMGVFVPAERSGASSE</sequence>
<comment type="caution">
    <text evidence="10">The sequence shown here is derived from an EMBL/GenBank/DDBJ whole genome shotgun (WGS) entry which is preliminary data.</text>
</comment>
<organism evidence="10 11">
    <name type="scientific">Trichoderma ghanense</name>
    <dbReference type="NCBI Taxonomy" id="65468"/>
    <lineage>
        <taxon>Eukaryota</taxon>
        <taxon>Fungi</taxon>
        <taxon>Dikarya</taxon>
        <taxon>Ascomycota</taxon>
        <taxon>Pezizomycotina</taxon>
        <taxon>Sordariomycetes</taxon>
        <taxon>Hypocreomycetidae</taxon>
        <taxon>Hypocreales</taxon>
        <taxon>Hypocreaceae</taxon>
        <taxon>Trichoderma</taxon>
    </lineage>
</organism>
<dbReference type="RefSeq" id="XP_073562055.1">
    <property type="nucleotide sequence ID" value="XM_073699141.1"/>
</dbReference>
<accession>A0ABY2HCZ2</accession>
<keyword evidence="11" id="KW-1185">Reference proteome</keyword>
<dbReference type="Pfam" id="PF23257">
    <property type="entry name" value="DUF7071"/>
    <property type="match status" value="1"/>
</dbReference>
<evidence type="ECO:0000256" key="4">
    <source>
        <dbReference type="ARBA" id="ARBA00048740"/>
    </source>
</evidence>
<evidence type="ECO:0000256" key="1">
    <source>
        <dbReference type="ARBA" id="ARBA00018517"/>
    </source>
</evidence>
<dbReference type="PANTHER" id="PTHR14741:SF32">
    <property type="entry name" value="TRIMETHYLGUANOSINE SYNTHASE"/>
    <property type="match status" value="1"/>
</dbReference>
<dbReference type="Pfam" id="PF09445">
    <property type="entry name" value="Methyltransf_15"/>
    <property type="match status" value="1"/>
</dbReference>
<comment type="catalytic activity">
    <reaction evidence="4">
        <text>a 5'-end (N(7)-methyl 5'-triphosphoguanosine)-ribonucleoside in snoRNA + S-adenosyl-L-methionine = a 5'-end (N(2),N(7)-dimethyl 5'-triphosphoguanosine)-ribonucleoside in snoRNA + S-adenosyl-L-homocysteine + H(+)</text>
        <dbReference type="Rhea" id="RHEA:78475"/>
        <dbReference type="Rhea" id="RHEA-COMP:19086"/>
        <dbReference type="Rhea" id="RHEA-COMP:19088"/>
        <dbReference type="ChEBI" id="CHEBI:15378"/>
        <dbReference type="ChEBI" id="CHEBI:57856"/>
        <dbReference type="ChEBI" id="CHEBI:59789"/>
        <dbReference type="ChEBI" id="CHEBI:156461"/>
        <dbReference type="ChEBI" id="CHEBI:172880"/>
    </reaction>
    <physiologicalReaction direction="left-to-right" evidence="4">
        <dbReference type="Rhea" id="RHEA:78476"/>
    </physiologicalReaction>
</comment>
<dbReference type="GeneID" id="300573591"/>
<evidence type="ECO:0000256" key="2">
    <source>
        <dbReference type="ARBA" id="ARBA00025783"/>
    </source>
</evidence>
<dbReference type="InterPro" id="IPR029063">
    <property type="entry name" value="SAM-dependent_MTases_sf"/>
</dbReference>
<evidence type="ECO:0000259" key="9">
    <source>
        <dbReference type="Pfam" id="PF23257"/>
    </source>
</evidence>
<dbReference type="InterPro" id="IPR019012">
    <property type="entry name" value="RNA_cap_Gua-N2-MeTrfase"/>
</dbReference>
<feature type="domain" description="DUF7071" evidence="9">
    <location>
        <begin position="14"/>
        <end position="76"/>
    </location>
</feature>
<evidence type="ECO:0000256" key="6">
    <source>
        <dbReference type="ARBA" id="ARBA00049075"/>
    </source>
</evidence>
<comment type="catalytic activity">
    <reaction evidence="3">
        <text>a 5'-end (N(2),N(7)-dimethyl 5'-triphosphoguanosine)-ribonucleoside in snoRNA + S-adenosyl-L-methionine = a 5'-end (N(2),N(2),N(7)-trimethyl 5'-triphosphoguanosine)-ribonucleoside in snoRNA + S-adenosyl-L-homocysteine + H(+)</text>
        <dbReference type="Rhea" id="RHEA:78507"/>
        <dbReference type="Rhea" id="RHEA-COMP:19088"/>
        <dbReference type="Rhea" id="RHEA-COMP:19090"/>
        <dbReference type="ChEBI" id="CHEBI:15378"/>
        <dbReference type="ChEBI" id="CHEBI:57856"/>
        <dbReference type="ChEBI" id="CHEBI:59789"/>
        <dbReference type="ChEBI" id="CHEBI:167623"/>
        <dbReference type="ChEBI" id="CHEBI:172880"/>
    </reaction>
    <physiologicalReaction direction="left-to-right" evidence="3">
        <dbReference type="Rhea" id="RHEA:78508"/>
    </physiologicalReaction>
</comment>
<evidence type="ECO:0000256" key="7">
    <source>
        <dbReference type="ARBA" id="ARBA00049790"/>
    </source>
</evidence>
<comment type="catalytic activity">
    <reaction evidence="6">
        <text>a 5'-end (N(7)-methyl 5'-triphosphoguanosine)-ribonucleoside in snRNA + S-adenosyl-L-methionine = a 5'-end (N(2),N(7)-dimethyl 5'-triphosphoguanosine)-ribonucleoside in snRNA + S-adenosyl-L-homocysteine + H(+)</text>
        <dbReference type="Rhea" id="RHEA:78471"/>
        <dbReference type="Rhea" id="RHEA-COMP:19085"/>
        <dbReference type="Rhea" id="RHEA-COMP:19087"/>
        <dbReference type="ChEBI" id="CHEBI:15378"/>
        <dbReference type="ChEBI" id="CHEBI:57856"/>
        <dbReference type="ChEBI" id="CHEBI:59789"/>
        <dbReference type="ChEBI" id="CHEBI:156461"/>
        <dbReference type="ChEBI" id="CHEBI:172880"/>
    </reaction>
    <physiologicalReaction direction="left-to-right" evidence="6">
        <dbReference type="Rhea" id="RHEA:78472"/>
    </physiologicalReaction>
</comment>
<gene>
    <name evidence="10" type="ORF">CCMA1212_001724</name>
</gene>
<dbReference type="SUPFAM" id="SSF53335">
    <property type="entry name" value="S-adenosyl-L-methionine-dependent methyltransferases"/>
    <property type="match status" value="1"/>
</dbReference>
<evidence type="ECO:0000313" key="10">
    <source>
        <dbReference type="EMBL" id="TFB05854.1"/>
    </source>
</evidence>
<reference evidence="10 11" key="1">
    <citation type="submission" date="2018-01" db="EMBL/GenBank/DDBJ databases">
        <title>Genome characterization of the sugarcane-associated fungus Trichoderma ghanense CCMA-1212 and their application in lignocelulose bioconversion.</title>
        <authorList>
            <person name="Steindorff A.S."/>
            <person name="Mendes T.D."/>
            <person name="Vilela E.S.D."/>
            <person name="Rodrigues D.S."/>
            <person name="Formighieri E.F."/>
            <person name="Melo I.S."/>
            <person name="Favaro L.C.L."/>
        </authorList>
    </citation>
    <scope>NUCLEOTIDE SEQUENCE [LARGE SCALE GENOMIC DNA]</scope>
    <source>
        <strain evidence="10 11">CCMA-1212</strain>
    </source>
</reference>
<feature type="compositionally biased region" description="Acidic residues" evidence="8">
    <location>
        <begin position="81"/>
        <end position="100"/>
    </location>
</feature>
<dbReference type="Proteomes" id="UP001642720">
    <property type="component" value="Unassembled WGS sequence"/>
</dbReference>
<comment type="catalytic activity">
    <reaction evidence="5">
        <text>a 5'-end (N(2),N(7)-dimethyl 5'-triphosphoguanosine)-ribonucleoside in snRNA + S-adenosyl-L-methionine = a 5'-end (N(2),N(2),N(7)-trimethyl 5'-triphosphoguanosine)-ribonucleoside in snRNA + S-adenosyl-L-homocysteine + H(+)</text>
        <dbReference type="Rhea" id="RHEA:78479"/>
        <dbReference type="Rhea" id="RHEA-COMP:19087"/>
        <dbReference type="Rhea" id="RHEA-COMP:19089"/>
        <dbReference type="ChEBI" id="CHEBI:15378"/>
        <dbReference type="ChEBI" id="CHEBI:57856"/>
        <dbReference type="ChEBI" id="CHEBI:59789"/>
        <dbReference type="ChEBI" id="CHEBI:167623"/>
        <dbReference type="ChEBI" id="CHEBI:172880"/>
    </reaction>
    <physiologicalReaction direction="left-to-right" evidence="5">
        <dbReference type="Rhea" id="RHEA:78480"/>
    </physiologicalReaction>
</comment>
<evidence type="ECO:0000256" key="3">
    <source>
        <dbReference type="ARBA" id="ARBA00047418"/>
    </source>
</evidence>
<dbReference type="Gene3D" id="3.40.50.150">
    <property type="entry name" value="Vaccinia Virus protein VP39"/>
    <property type="match status" value="1"/>
</dbReference>
<name>A0ABY2HCZ2_9HYPO</name>
<dbReference type="EMBL" id="PPTA01000002">
    <property type="protein sequence ID" value="TFB05854.1"/>
    <property type="molecule type" value="Genomic_DNA"/>
</dbReference>
<protein>
    <recommendedName>
        <fullName evidence="1">Trimethylguanosine synthase</fullName>
    </recommendedName>
    <alternativeName>
        <fullName evidence="7">Cap-specific guanine-N(2) methyltransferase</fullName>
    </alternativeName>
</protein>
<dbReference type="PANTHER" id="PTHR14741">
    <property type="entry name" value="S-ADENOSYLMETHIONINE-DEPENDENT METHYLTRANSFERASE RELATED"/>
    <property type="match status" value="1"/>
</dbReference>
<evidence type="ECO:0000313" key="11">
    <source>
        <dbReference type="Proteomes" id="UP001642720"/>
    </source>
</evidence>
<evidence type="ECO:0000256" key="8">
    <source>
        <dbReference type="SAM" id="MobiDB-lite"/>
    </source>
</evidence>
<comment type="similarity">
    <text evidence="2">Belongs to the methyltransferase superfamily. Trimethylguanosine synthase family.</text>
</comment>